<dbReference type="Pfam" id="PF09823">
    <property type="entry name" value="DUF2357"/>
    <property type="match status" value="1"/>
</dbReference>
<evidence type="ECO:0000313" key="3">
    <source>
        <dbReference type="Proteomes" id="UP000248925"/>
    </source>
</evidence>
<feature type="domain" description="DUF2357" evidence="1">
    <location>
        <begin position="151"/>
        <end position="291"/>
    </location>
</feature>
<proteinExistence type="predicted"/>
<dbReference type="InterPro" id="IPR018633">
    <property type="entry name" value="DUF2357"/>
</dbReference>
<dbReference type="Proteomes" id="UP000248925">
    <property type="component" value="Unassembled WGS sequence"/>
</dbReference>
<dbReference type="OrthoDB" id="5417071at2"/>
<sequence>MLHLGRPWDRRAIANASFGPSDCLVSEVRGEAPKNGGHVRLMSAHLNDGPIEFILHPYPKTANAQRPDRIGFPVRPRGVKEHETSEELAARELLRRMNEVLARVQELGEALDDPLHLWPRLRESWERAENEEDPRMAEIVRQAQDVLPQLKALEPRIRRVLRRTRELTSLDRVQEMDRASMRWLVRQPGRTTAERAGTSQRILATVRRENFDTPENRVLHSYCKLAFQVAREWMQEHPRAKTSRRYAQVEHFGRFCKTFAQMLADLEVSTAEAGVIPNYVLMQDHSYNAIYEAWRRLLEEDKVLDDLWAWQAETWTDFSVLAVVLALSELEEAELVAQSPIVWRSEASVGRWFEQDRPIAVFWLKDIGRIVEVQSRPETPGRLLALSRAHVSLRISDINKGGLPRRVAVWTPHSMTRLDLGDAVMRANERLLEIQSFTQTEVLRNGLILTPSHGIFESCLARGARTRVDGIALEASGDGLRKGLDAIRTFARSEIYANTP</sequence>
<organism evidence="2 3">
    <name type="scientific">Rhizobium tubonense</name>
    <dbReference type="NCBI Taxonomy" id="484088"/>
    <lineage>
        <taxon>Bacteria</taxon>
        <taxon>Pseudomonadati</taxon>
        <taxon>Pseudomonadota</taxon>
        <taxon>Alphaproteobacteria</taxon>
        <taxon>Hyphomicrobiales</taxon>
        <taxon>Rhizobiaceae</taxon>
        <taxon>Rhizobium/Agrobacterium group</taxon>
        <taxon>Rhizobium</taxon>
    </lineage>
</organism>
<reference evidence="2 3" key="1">
    <citation type="journal article" date="2018" name="Sci. Rep.">
        <title>Rhizobium tumorigenes sp. nov., a novel plant tumorigenic bacterium isolated from cane gall tumors on thornless blackberry.</title>
        <authorList>
            <person name="Kuzmanovi N."/>
            <person name="Smalla K."/>
            <person name="Gronow S."/>
            <person name="PuBawska J."/>
        </authorList>
    </citation>
    <scope>NUCLEOTIDE SEQUENCE [LARGE SCALE GENOMIC DNA]</scope>
    <source>
        <strain evidence="2 3">CCBAU 85046</strain>
    </source>
</reference>
<evidence type="ECO:0000313" key="2">
    <source>
        <dbReference type="EMBL" id="PZM07964.1"/>
    </source>
</evidence>
<gene>
    <name evidence="2" type="ORF">CPY51_29865</name>
</gene>
<accession>A0A2W4CR92</accession>
<comment type="caution">
    <text evidence="2">The sequence shown here is derived from an EMBL/GenBank/DDBJ whole genome shotgun (WGS) entry which is preliminary data.</text>
</comment>
<evidence type="ECO:0000259" key="1">
    <source>
        <dbReference type="Pfam" id="PF09823"/>
    </source>
</evidence>
<protein>
    <recommendedName>
        <fullName evidence="1">DUF2357 domain-containing protein</fullName>
    </recommendedName>
</protein>
<dbReference type="AlphaFoldDB" id="A0A2W4CR92"/>
<name>A0A2W4CR92_9HYPH</name>
<dbReference type="EMBL" id="PCDP01000076">
    <property type="protein sequence ID" value="PZM07964.1"/>
    <property type="molecule type" value="Genomic_DNA"/>
</dbReference>
<keyword evidence="3" id="KW-1185">Reference proteome</keyword>